<evidence type="ECO:0000256" key="4">
    <source>
        <dbReference type="ARBA" id="ARBA00022763"/>
    </source>
</evidence>
<dbReference type="SUPFAM" id="SSF46955">
    <property type="entry name" value="Putative DNA-binding domain"/>
    <property type="match status" value="1"/>
</dbReference>
<protein>
    <recommendedName>
        <fullName evidence="11">XPA C-terminal domain-containing protein</fullName>
    </recommendedName>
</protein>
<evidence type="ECO:0000256" key="7">
    <source>
        <dbReference type="ARBA" id="ARBA00023125"/>
    </source>
</evidence>
<dbReference type="GO" id="GO:0006284">
    <property type="term" value="P:base-excision repair"/>
    <property type="evidence" value="ECO:0007669"/>
    <property type="project" value="TreeGrafter"/>
</dbReference>
<dbReference type="Pfam" id="PF01286">
    <property type="entry name" value="XPA_N"/>
    <property type="match status" value="1"/>
</dbReference>
<sequence>MDAERNKQIQLNRLKAKQALKERDKSTSKSRDLNGSLNSNNKRNLKQVEDHDDNAGASKSRRNAANDTNDTNAPLRRDPRLGQYYEYDLSKMRNSKGGFLVEDDHGLGDKTENEIRKEKQRELERTLAASYEPGLNIDLNANPKCKLCDSIEIDRQILSSFGVKVCHKCKQANPHKFSLLTKTECKEDYLLTDSELRDADIMPHLLKRNPHRASWNNMMLFLREQVEEFAYKKWNGPEGLDKEWERREQLKHNKKGKKFQDSLNDLRRRTKNNVWQQRQDAQHVHEWTTEDDKQICSICSLTVDIESF</sequence>
<evidence type="ECO:0000256" key="10">
    <source>
        <dbReference type="SAM" id="MobiDB-lite"/>
    </source>
</evidence>
<gene>
    <name evidence="12" type="ORF">E3P99_00946</name>
</gene>
<dbReference type="Pfam" id="PF05181">
    <property type="entry name" value="XPA_C"/>
    <property type="match status" value="1"/>
</dbReference>
<dbReference type="GO" id="GO:0003684">
    <property type="term" value="F:damaged DNA binding"/>
    <property type="evidence" value="ECO:0007669"/>
    <property type="project" value="InterPro"/>
</dbReference>
<evidence type="ECO:0000256" key="1">
    <source>
        <dbReference type="ARBA" id="ARBA00004123"/>
    </source>
</evidence>
<dbReference type="GO" id="GO:0000110">
    <property type="term" value="C:nucleotide-excision repair factor 1 complex"/>
    <property type="evidence" value="ECO:0007669"/>
    <property type="project" value="TreeGrafter"/>
</dbReference>
<evidence type="ECO:0000256" key="5">
    <source>
        <dbReference type="ARBA" id="ARBA00022771"/>
    </source>
</evidence>
<dbReference type="CDD" id="cd21077">
    <property type="entry name" value="DBD_Rad14"/>
    <property type="match status" value="1"/>
</dbReference>
<dbReference type="PANTHER" id="PTHR10142:SF0">
    <property type="entry name" value="DNA REPAIR PROTEIN COMPLEMENTING XP-A CELLS"/>
    <property type="match status" value="1"/>
</dbReference>
<dbReference type="PROSITE" id="PS00753">
    <property type="entry name" value="XPA_2"/>
    <property type="match status" value="1"/>
</dbReference>
<evidence type="ECO:0000256" key="8">
    <source>
        <dbReference type="ARBA" id="ARBA00023204"/>
    </source>
</evidence>
<evidence type="ECO:0000259" key="11">
    <source>
        <dbReference type="Pfam" id="PF05181"/>
    </source>
</evidence>
<comment type="subcellular location">
    <subcellularLocation>
        <location evidence="1">Nucleus</location>
    </subcellularLocation>
</comment>
<evidence type="ECO:0000313" key="13">
    <source>
        <dbReference type="Proteomes" id="UP000310189"/>
    </source>
</evidence>
<keyword evidence="5" id="KW-0863">Zinc-finger</keyword>
<feature type="region of interest" description="Disordered" evidence="10">
    <location>
        <begin position="1"/>
        <end position="80"/>
    </location>
</feature>
<dbReference type="NCBIfam" id="TIGR00598">
    <property type="entry name" value="rad14"/>
    <property type="match status" value="1"/>
</dbReference>
<feature type="domain" description="XPA C-terminal" evidence="11">
    <location>
        <begin position="176"/>
        <end position="226"/>
    </location>
</feature>
<dbReference type="PANTHER" id="PTHR10142">
    <property type="entry name" value="DNA REPAIR PROTEIN COMPLEMENTING XP-A CELLS"/>
    <property type="match status" value="1"/>
</dbReference>
<dbReference type="Proteomes" id="UP000310189">
    <property type="component" value="Unassembled WGS sequence"/>
</dbReference>
<keyword evidence="7" id="KW-0238">DNA-binding</keyword>
<dbReference type="OrthoDB" id="68328at2759"/>
<dbReference type="Gene3D" id="3.90.530.10">
    <property type="entry name" value="XPA C-terminal domain"/>
    <property type="match status" value="1"/>
</dbReference>
<dbReference type="InterPro" id="IPR009061">
    <property type="entry name" value="DNA-bd_dom_put_sf"/>
</dbReference>
<feature type="compositionally biased region" description="Basic and acidic residues" evidence="10">
    <location>
        <begin position="19"/>
        <end position="32"/>
    </location>
</feature>
<organism evidence="12 13">
    <name type="scientific">Wallemia hederae</name>
    <dbReference type="NCBI Taxonomy" id="1540922"/>
    <lineage>
        <taxon>Eukaryota</taxon>
        <taxon>Fungi</taxon>
        <taxon>Dikarya</taxon>
        <taxon>Basidiomycota</taxon>
        <taxon>Wallemiomycotina</taxon>
        <taxon>Wallemiomycetes</taxon>
        <taxon>Wallemiales</taxon>
        <taxon>Wallemiaceae</taxon>
        <taxon>Wallemia</taxon>
    </lineage>
</organism>
<keyword evidence="4" id="KW-0227">DNA damage</keyword>
<accession>A0A4T0FVL9</accession>
<evidence type="ECO:0000256" key="2">
    <source>
        <dbReference type="ARBA" id="ARBA00005548"/>
    </source>
</evidence>
<evidence type="ECO:0000313" key="12">
    <source>
        <dbReference type="EMBL" id="TIA91814.1"/>
    </source>
</evidence>
<dbReference type="EMBL" id="SPNW01000010">
    <property type="protein sequence ID" value="TIA91814.1"/>
    <property type="molecule type" value="Genomic_DNA"/>
</dbReference>
<feature type="compositionally biased region" description="Low complexity" evidence="10">
    <location>
        <begin position="63"/>
        <end position="73"/>
    </location>
</feature>
<dbReference type="InterPro" id="IPR022656">
    <property type="entry name" value="XPA_C"/>
</dbReference>
<reference evidence="12 13" key="1">
    <citation type="submission" date="2019-03" db="EMBL/GenBank/DDBJ databases">
        <title>Sequencing 23 genomes of Wallemia ichthyophaga.</title>
        <authorList>
            <person name="Gostincar C."/>
        </authorList>
    </citation>
    <scope>NUCLEOTIDE SEQUENCE [LARGE SCALE GENOMIC DNA]</scope>
    <source>
        <strain evidence="12 13">EXF-5753</strain>
    </source>
</reference>
<dbReference type="AlphaFoldDB" id="A0A4T0FVL9"/>
<name>A0A4T0FVL9_9BASI</name>
<dbReference type="GO" id="GO:0070914">
    <property type="term" value="P:UV-damage excision repair"/>
    <property type="evidence" value="ECO:0007669"/>
    <property type="project" value="TreeGrafter"/>
</dbReference>
<evidence type="ECO:0000256" key="9">
    <source>
        <dbReference type="ARBA" id="ARBA00023242"/>
    </source>
</evidence>
<keyword evidence="8" id="KW-0234">DNA repair</keyword>
<feature type="compositionally biased region" description="Polar residues" evidence="10">
    <location>
        <begin position="33"/>
        <end position="42"/>
    </location>
</feature>
<dbReference type="GO" id="GO:1901255">
    <property type="term" value="P:nucleotide-excision repair involved in interstrand cross-link repair"/>
    <property type="evidence" value="ECO:0007669"/>
    <property type="project" value="TreeGrafter"/>
</dbReference>
<dbReference type="InterPro" id="IPR037129">
    <property type="entry name" value="XPA_sf"/>
</dbReference>
<dbReference type="GO" id="GO:0008270">
    <property type="term" value="F:zinc ion binding"/>
    <property type="evidence" value="ECO:0007669"/>
    <property type="project" value="UniProtKB-KW"/>
</dbReference>
<proteinExistence type="inferred from homology"/>
<dbReference type="InterPro" id="IPR022658">
    <property type="entry name" value="XPA_CS"/>
</dbReference>
<comment type="similarity">
    <text evidence="2">Belongs to the XPA family.</text>
</comment>
<evidence type="ECO:0000256" key="3">
    <source>
        <dbReference type="ARBA" id="ARBA00022723"/>
    </source>
</evidence>
<comment type="caution">
    <text evidence="12">The sequence shown here is derived from an EMBL/GenBank/DDBJ whole genome shotgun (WGS) entry which is preliminary data.</text>
</comment>
<dbReference type="InterPro" id="IPR022652">
    <property type="entry name" value="Znf_XPA_CS"/>
</dbReference>
<dbReference type="GO" id="GO:0000715">
    <property type="term" value="P:nucleotide-excision repair, DNA damage recognition"/>
    <property type="evidence" value="ECO:0007669"/>
    <property type="project" value="TreeGrafter"/>
</dbReference>
<keyword evidence="13" id="KW-1185">Reference proteome</keyword>
<keyword evidence="6" id="KW-0862">Zinc</keyword>
<keyword evidence="9" id="KW-0539">Nucleus</keyword>
<evidence type="ECO:0000256" key="6">
    <source>
        <dbReference type="ARBA" id="ARBA00022833"/>
    </source>
</evidence>
<dbReference type="InterPro" id="IPR000465">
    <property type="entry name" value="XPA/RAD14"/>
</dbReference>
<keyword evidence="3" id="KW-0479">Metal-binding</keyword>